<sequence>MGSSILLLAIVVSVVSGADVLFKDPSKRIQKCLEYLSSVNNRDENSVLEIISVKDYVTALEYNKLFKKVMSYKIQLKYTEYATLD</sequence>
<organism evidence="2 3">
    <name type="scientific">Heterostelium pallidum (strain ATCC 26659 / Pp 5 / PN500)</name>
    <name type="common">Cellular slime mold</name>
    <name type="synonym">Polysphondylium pallidum</name>
    <dbReference type="NCBI Taxonomy" id="670386"/>
    <lineage>
        <taxon>Eukaryota</taxon>
        <taxon>Amoebozoa</taxon>
        <taxon>Evosea</taxon>
        <taxon>Eumycetozoa</taxon>
        <taxon>Dictyostelia</taxon>
        <taxon>Acytosteliales</taxon>
        <taxon>Acytosteliaceae</taxon>
        <taxon>Heterostelium</taxon>
    </lineage>
</organism>
<evidence type="ECO:0000313" key="3">
    <source>
        <dbReference type="Proteomes" id="UP000001396"/>
    </source>
</evidence>
<name>D3B521_HETP5</name>
<dbReference type="Proteomes" id="UP000001396">
    <property type="component" value="Unassembled WGS sequence"/>
</dbReference>
<proteinExistence type="predicted"/>
<reference evidence="2 3" key="1">
    <citation type="journal article" date="2011" name="Genome Res.">
        <title>Phylogeny-wide analysis of social amoeba genomes highlights ancient origins for complex intercellular communication.</title>
        <authorList>
            <person name="Heidel A.J."/>
            <person name="Lawal H.M."/>
            <person name="Felder M."/>
            <person name="Schilde C."/>
            <person name="Helps N.R."/>
            <person name="Tunggal B."/>
            <person name="Rivero F."/>
            <person name="John U."/>
            <person name="Schleicher M."/>
            <person name="Eichinger L."/>
            <person name="Platzer M."/>
            <person name="Noegel A.A."/>
            <person name="Schaap P."/>
            <person name="Gloeckner G."/>
        </authorList>
    </citation>
    <scope>NUCLEOTIDE SEQUENCE [LARGE SCALE GENOMIC DNA]</scope>
    <source>
        <strain evidence="3">ATCC 26659 / Pp 5 / PN500</strain>
    </source>
</reference>
<evidence type="ECO:0000313" key="2">
    <source>
        <dbReference type="EMBL" id="EFA83499.1"/>
    </source>
</evidence>
<feature type="chain" id="PRO_5003041930" evidence="1">
    <location>
        <begin position="18"/>
        <end position="85"/>
    </location>
</feature>
<dbReference type="GeneID" id="31359018"/>
<dbReference type="RefSeq" id="XP_020435616.1">
    <property type="nucleotide sequence ID" value="XM_020574461.1"/>
</dbReference>
<evidence type="ECO:0000256" key="1">
    <source>
        <dbReference type="SAM" id="SignalP"/>
    </source>
</evidence>
<dbReference type="InParanoid" id="D3B521"/>
<protein>
    <submittedName>
        <fullName evidence="2">Uncharacterized protein</fullName>
    </submittedName>
</protein>
<accession>D3B521</accession>
<comment type="caution">
    <text evidence="2">The sequence shown here is derived from an EMBL/GenBank/DDBJ whole genome shotgun (WGS) entry which is preliminary data.</text>
</comment>
<dbReference type="EMBL" id="ADBJ01000013">
    <property type="protein sequence ID" value="EFA83499.1"/>
    <property type="molecule type" value="Genomic_DNA"/>
</dbReference>
<keyword evidence="3" id="KW-1185">Reference proteome</keyword>
<dbReference type="AlphaFoldDB" id="D3B521"/>
<keyword evidence="1" id="KW-0732">Signal</keyword>
<feature type="signal peptide" evidence="1">
    <location>
        <begin position="1"/>
        <end position="17"/>
    </location>
</feature>
<gene>
    <name evidence="2" type="ORF">PPL_03511</name>
</gene>